<organism evidence="2 3">
    <name type="scientific">Acidiphilium acidophilum</name>
    <name type="common">Thiobacillus acidophilus</name>
    <dbReference type="NCBI Taxonomy" id="76588"/>
    <lineage>
        <taxon>Bacteria</taxon>
        <taxon>Pseudomonadati</taxon>
        <taxon>Pseudomonadota</taxon>
        <taxon>Alphaproteobacteria</taxon>
        <taxon>Acetobacterales</taxon>
        <taxon>Acidocellaceae</taxon>
        <taxon>Acidiphilium</taxon>
    </lineage>
</organism>
<name>A0AAW9DXI4_ACIAO</name>
<dbReference type="AlphaFoldDB" id="A0AAW9DXI4"/>
<dbReference type="RefSeq" id="WP_319615831.1">
    <property type="nucleotide sequence ID" value="NZ_JAWXYB010000018.1"/>
</dbReference>
<keyword evidence="3" id="KW-1185">Reference proteome</keyword>
<proteinExistence type="predicted"/>
<protein>
    <submittedName>
        <fullName evidence="2">Uncharacterized protein</fullName>
    </submittedName>
</protein>
<sequence length="300" mass="31141">MRQWMARRGRVLAGMVLLGGLAGCAAHGDAAATGPVGTAQVPAQTALMARYGERMARQVRSDRVFDGILERAHVRTGFGVLAVVTPLGFVQKAGVQAGVLPPAVSAAVIRHLLGVNFGRFLPGMPDRPLVFEFPVQPPGVGAAAAGGVGGGSVFRQQEIVLYQPNAVLVARVGSAVPLGAYIKQLDASLAASFDAMPPEAGVTAALVMGVKPGMKSRAWVVTGRNHMSAALIEKIETVAEAVPAVPVQGGPIAFAIIFNVWGGGVPVTDAKHPVPMPRQWFQGAVGNVEVPDGVFARIWK</sequence>
<accession>A0AAW9DXI4</accession>
<dbReference type="Proteomes" id="UP001279553">
    <property type="component" value="Unassembled WGS sequence"/>
</dbReference>
<evidence type="ECO:0000313" key="2">
    <source>
        <dbReference type="EMBL" id="MDX5932973.1"/>
    </source>
</evidence>
<keyword evidence="1" id="KW-0732">Signal</keyword>
<reference evidence="2 3" key="1">
    <citation type="submission" date="2023-11" db="EMBL/GenBank/DDBJ databases">
        <title>MicrobeMod: A computational toolkit for identifying prokaryotic methylation and restriction-modification with nanopore sequencing.</title>
        <authorList>
            <person name="Crits-Christoph A."/>
            <person name="Kang S.C."/>
            <person name="Lee H."/>
            <person name="Ostrov N."/>
        </authorList>
    </citation>
    <scope>NUCLEOTIDE SEQUENCE [LARGE SCALE GENOMIC DNA]</scope>
    <source>
        <strain evidence="2 3">DSMZ 700</strain>
    </source>
</reference>
<comment type="caution">
    <text evidence="2">The sequence shown here is derived from an EMBL/GenBank/DDBJ whole genome shotgun (WGS) entry which is preliminary data.</text>
</comment>
<gene>
    <name evidence="2" type="ORF">SIL87_19660</name>
</gene>
<feature type="chain" id="PRO_5043891838" evidence="1">
    <location>
        <begin position="26"/>
        <end position="300"/>
    </location>
</feature>
<feature type="signal peptide" evidence="1">
    <location>
        <begin position="1"/>
        <end position="25"/>
    </location>
</feature>
<evidence type="ECO:0000313" key="3">
    <source>
        <dbReference type="Proteomes" id="UP001279553"/>
    </source>
</evidence>
<dbReference type="PROSITE" id="PS51257">
    <property type="entry name" value="PROKAR_LIPOPROTEIN"/>
    <property type="match status" value="1"/>
</dbReference>
<dbReference type="EMBL" id="JAWXYB010000018">
    <property type="protein sequence ID" value="MDX5932973.1"/>
    <property type="molecule type" value="Genomic_DNA"/>
</dbReference>
<evidence type="ECO:0000256" key="1">
    <source>
        <dbReference type="SAM" id="SignalP"/>
    </source>
</evidence>